<feature type="domain" description="HNH nuclease" evidence="3">
    <location>
        <begin position="330"/>
        <end position="382"/>
    </location>
</feature>
<dbReference type="STRING" id="686624.SAMN04488242_2024"/>
<dbReference type="Pfam" id="PF02720">
    <property type="entry name" value="DUF222"/>
    <property type="match status" value="1"/>
</dbReference>
<keyword evidence="4" id="KW-0378">Hydrolase</keyword>
<dbReference type="GO" id="GO:0004519">
    <property type="term" value="F:endonuclease activity"/>
    <property type="evidence" value="ECO:0007669"/>
    <property type="project" value="UniProtKB-KW"/>
</dbReference>
<protein>
    <submittedName>
        <fullName evidence="4">HNH endonuclease</fullName>
    </submittedName>
</protein>
<keyword evidence="5" id="KW-1185">Reference proteome</keyword>
<keyword evidence="4" id="KW-0540">Nuclease</keyword>
<dbReference type="SMART" id="SM00507">
    <property type="entry name" value="HNHc"/>
    <property type="match status" value="1"/>
</dbReference>
<proteinExistence type="inferred from homology"/>
<keyword evidence="4" id="KW-0255">Endonuclease</keyword>
<evidence type="ECO:0000313" key="5">
    <source>
        <dbReference type="Proteomes" id="UP000199475"/>
    </source>
</evidence>
<sequence>MIDIARELERAVEAACDHVRALTITTDDDVAQVNALLDCLHVTEAQLAGMRLQLLGEAQLAGAAAVSERVRSSSRTTTSEASAAIRLATDLSDRFWILADALKDGSISVAQAEAIIHGLKRLPASLGRHDLERCQRQLLEYSEDLGPAELRVAAMRIWELLDPAGAEELEAARLAREERRAKAGRGFRLTPDFHGAMRISGSLPMADGALLQAQLDALMPSAASYAGADDVPPDADARRADALMTLAGIAANAGEVPHHGGDRPHIHITMPLALLTNNGPGAAVFGFDGETLSAGEARRLACDAGIIPIVLGSESQPLDVGREYRLVSKGIRAALMHRDQGCAFPHCTARPAACEAHHIAPWWSGGGTSLDNLVLLCPYHHRLVEPDPDRPPEWQWRIEFHPDTGRPLFVPPRNVDPGRRPRQHRRFTLNEMTAPPPSEGRVRPEPGVRELRTSPAWVS</sequence>
<feature type="region of interest" description="Disordered" evidence="2">
    <location>
        <begin position="412"/>
        <end position="459"/>
    </location>
</feature>
<dbReference type="InterPro" id="IPR003870">
    <property type="entry name" value="DUF222"/>
</dbReference>
<dbReference type="AlphaFoldDB" id="A0A1G9L562"/>
<dbReference type="Proteomes" id="UP000199475">
    <property type="component" value="Unassembled WGS sequence"/>
</dbReference>
<dbReference type="InterPro" id="IPR002711">
    <property type="entry name" value="HNH"/>
</dbReference>
<dbReference type="CDD" id="cd00085">
    <property type="entry name" value="HNHc"/>
    <property type="match status" value="1"/>
</dbReference>
<feature type="compositionally biased region" description="Basic and acidic residues" evidence="2">
    <location>
        <begin position="440"/>
        <end position="452"/>
    </location>
</feature>
<evidence type="ECO:0000256" key="2">
    <source>
        <dbReference type="SAM" id="MobiDB-lite"/>
    </source>
</evidence>
<name>A0A1G9L562_9ACTN</name>
<dbReference type="RefSeq" id="WP_093251616.1">
    <property type="nucleotide sequence ID" value="NZ_FNGP01000003.1"/>
</dbReference>
<dbReference type="GO" id="GO:0008270">
    <property type="term" value="F:zinc ion binding"/>
    <property type="evidence" value="ECO:0007669"/>
    <property type="project" value="InterPro"/>
</dbReference>
<dbReference type="Gene3D" id="1.10.30.50">
    <property type="match status" value="1"/>
</dbReference>
<organism evidence="4 5">
    <name type="scientific">Tessaracoccus oleiagri</name>
    <dbReference type="NCBI Taxonomy" id="686624"/>
    <lineage>
        <taxon>Bacteria</taxon>
        <taxon>Bacillati</taxon>
        <taxon>Actinomycetota</taxon>
        <taxon>Actinomycetes</taxon>
        <taxon>Propionibacteriales</taxon>
        <taxon>Propionibacteriaceae</taxon>
        <taxon>Tessaracoccus</taxon>
    </lineage>
</organism>
<evidence type="ECO:0000256" key="1">
    <source>
        <dbReference type="ARBA" id="ARBA00023450"/>
    </source>
</evidence>
<reference evidence="4 5" key="1">
    <citation type="submission" date="2016-10" db="EMBL/GenBank/DDBJ databases">
        <authorList>
            <person name="de Groot N.N."/>
        </authorList>
    </citation>
    <scope>NUCLEOTIDE SEQUENCE [LARGE SCALE GENOMIC DNA]</scope>
    <source>
        <strain evidence="4 5">CGMCC 1.9159</strain>
    </source>
</reference>
<comment type="similarity">
    <text evidence="1">Belongs to the Rv1128c/1148c/1588c/1702c/1945/3466 family.</text>
</comment>
<evidence type="ECO:0000313" key="4">
    <source>
        <dbReference type="EMBL" id="SDL57004.1"/>
    </source>
</evidence>
<evidence type="ECO:0000259" key="3">
    <source>
        <dbReference type="SMART" id="SM00507"/>
    </source>
</evidence>
<dbReference type="GO" id="GO:0003676">
    <property type="term" value="F:nucleic acid binding"/>
    <property type="evidence" value="ECO:0007669"/>
    <property type="project" value="InterPro"/>
</dbReference>
<dbReference type="OrthoDB" id="3634417at2"/>
<accession>A0A1G9L562</accession>
<gene>
    <name evidence="4" type="ORF">SAMN04488242_2024</name>
</gene>
<dbReference type="Pfam" id="PF01844">
    <property type="entry name" value="HNH"/>
    <property type="match status" value="1"/>
</dbReference>
<dbReference type="InterPro" id="IPR003615">
    <property type="entry name" value="HNH_nuc"/>
</dbReference>
<dbReference type="EMBL" id="FNGP01000003">
    <property type="protein sequence ID" value="SDL57004.1"/>
    <property type="molecule type" value="Genomic_DNA"/>
</dbReference>